<reference evidence="5 6" key="1">
    <citation type="submission" date="2019-10" db="EMBL/GenBank/DDBJ databases">
        <title>Alkalibaculum tamaniensis sp.nov., a new alkaliphilic acetogen, isolated on methoxylated aromatics from a mud volcano.</title>
        <authorList>
            <person name="Khomyakova M.A."/>
            <person name="Merkel A.Y."/>
            <person name="Bonch-Osmolovskaya E.A."/>
            <person name="Slobodkin A.I."/>
        </authorList>
    </citation>
    <scope>NUCLEOTIDE SEQUENCE [LARGE SCALE GENOMIC DNA]</scope>
    <source>
        <strain evidence="5 6">M08DMB</strain>
    </source>
</reference>
<dbReference type="PANTHER" id="PTHR42756">
    <property type="entry name" value="TRANSCRIPTIONAL REGULATOR, MARR"/>
    <property type="match status" value="1"/>
</dbReference>
<proteinExistence type="predicted"/>
<feature type="domain" description="HTH marR-type" evidence="4">
    <location>
        <begin position="1"/>
        <end position="134"/>
    </location>
</feature>
<dbReference type="Pfam" id="PF12802">
    <property type="entry name" value="MarR_2"/>
    <property type="match status" value="1"/>
</dbReference>
<dbReference type="Proteomes" id="UP000440004">
    <property type="component" value="Unassembled WGS sequence"/>
</dbReference>
<dbReference type="InterPro" id="IPR000835">
    <property type="entry name" value="HTH_MarR-typ"/>
</dbReference>
<dbReference type="AlphaFoldDB" id="A0A6A7K740"/>
<protein>
    <submittedName>
        <fullName evidence="5">MarR family transcriptional regulator</fullName>
    </submittedName>
</protein>
<accession>A0A6A7K740</accession>
<comment type="caution">
    <text evidence="5">The sequence shown here is derived from an EMBL/GenBank/DDBJ whole genome shotgun (WGS) entry which is preliminary data.</text>
</comment>
<keyword evidence="6" id="KW-1185">Reference proteome</keyword>
<dbReference type="SUPFAM" id="SSF46785">
    <property type="entry name" value="Winged helix' DNA-binding domain"/>
    <property type="match status" value="1"/>
</dbReference>
<organism evidence="5 6">
    <name type="scientific">Alkalibaculum sporogenes</name>
    <dbReference type="NCBI Taxonomy" id="2655001"/>
    <lineage>
        <taxon>Bacteria</taxon>
        <taxon>Bacillati</taxon>
        <taxon>Bacillota</taxon>
        <taxon>Clostridia</taxon>
        <taxon>Eubacteriales</taxon>
        <taxon>Eubacteriaceae</taxon>
        <taxon>Alkalibaculum</taxon>
    </lineage>
</organism>
<evidence type="ECO:0000259" key="4">
    <source>
        <dbReference type="PROSITE" id="PS50995"/>
    </source>
</evidence>
<dbReference type="PROSITE" id="PS50995">
    <property type="entry name" value="HTH_MARR_2"/>
    <property type="match status" value="1"/>
</dbReference>
<sequence>MEKSIGRLVSILYRQSQVYINKCMKEYNITSAEHPFLLYLYKNEGISQDELSAYLYINKSATTRSIKSLEEKGYVIKKKDSLDKRINRIFLTSKARSHEEEIIRKTRCWSEFLAKDLDKETVETMLTVLQKMSDKVEQTNLKNELEGL</sequence>
<gene>
    <name evidence="5" type="ORF">GC105_05025</name>
</gene>
<dbReference type="PANTHER" id="PTHR42756:SF2">
    <property type="entry name" value="MARR FAMILY REGULATORY PROTEIN"/>
    <property type="match status" value="1"/>
</dbReference>
<dbReference type="SMART" id="SM00347">
    <property type="entry name" value="HTH_MARR"/>
    <property type="match status" value="1"/>
</dbReference>
<dbReference type="RefSeq" id="WP_152802374.1">
    <property type="nucleotide sequence ID" value="NZ_WHNX01000006.1"/>
</dbReference>
<dbReference type="GO" id="GO:0003677">
    <property type="term" value="F:DNA binding"/>
    <property type="evidence" value="ECO:0007669"/>
    <property type="project" value="UniProtKB-KW"/>
</dbReference>
<dbReference type="Gene3D" id="1.10.10.10">
    <property type="entry name" value="Winged helix-like DNA-binding domain superfamily/Winged helix DNA-binding domain"/>
    <property type="match status" value="1"/>
</dbReference>
<dbReference type="EMBL" id="WHNX01000006">
    <property type="protein sequence ID" value="MPW25151.1"/>
    <property type="molecule type" value="Genomic_DNA"/>
</dbReference>
<name>A0A6A7K740_9FIRM</name>
<keyword evidence="2" id="KW-0238">DNA-binding</keyword>
<evidence type="ECO:0000256" key="1">
    <source>
        <dbReference type="ARBA" id="ARBA00023015"/>
    </source>
</evidence>
<dbReference type="PRINTS" id="PR00598">
    <property type="entry name" value="HTHMARR"/>
</dbReference>
<evidence type="ECO:0000313" key="6">
    <source>
        <dbReference type="Proteomes" id="UP000440004"/>
    </source>
</evidence>
<dbReference type="InterPro" id="IPR036390">
    <property type="entry name" value="WH_DNA-bd_sf"/>
</dbReference>
<keyword evidence="3" id="KW-0804">Transcription</keyword>
<dbReference type="GO" id="GO:0003700">
    <property type="term" value="F:DNA-binding transcription factor activity"/>
    <property type="evidence" value="ECO:0007669"/>
    <property type="project" value="InterPro"/>
</dbReference>
<keyword evidence="1" id="KW-0805">Transcription regulation</keyword>
<evidence type="ECO:0000313" key="5">
    <source>
        <dbReference type="EMBL" id="MPW25151.1"/>
    </source>
</evidence>
<dbReference type="InterPro" id="IPR036388">
    <property type="entry name" value="WH-like_DNA-bd_sf"/>
</dbReference>
<evidence type="ECO:0000256" key="2">
    <source>
        <dbReference type="ARBA" id="ARBA00023125"/>
    </source>
</evidence>
<evidence type="ECO:0000256" key="3">
    <source>
        <dbReference type="ARBA" id="ARBA00023163"/>
    </source>
</evidence>